<dbReference type="FunFam" id="1.10.10.60:FF:000001">
    <property type="entry name" value="MYB-related transcription factor"/>
    <property type="match status" value="1"/>
</dbReference>
<comment type="caution">
    <text evidence="8">The sequence shown here is derived from an EMBL/GenBank/DDBJ whole genome shotgun (WGS) entry which is preliminary data.</text>
</comment>
<evidence type="ECO:0000259" key="6">
    <source>
        <dbReference type="PROSITE" id="PS50090"/>
    </source>
</evidence>
<comment type="subcellular location">
    <subcellularLocation>
        <location evidence="1">Nucleus</location>
    </subcellularLocation>
</comment>
<keyword evidence="2" id="KW-0677">Repeat</keyword>
<evidence type="ECO:0000313" key="8">
    <source>
        <dbReference type="EMBL" id="KAJ4829387.1"/>
    </source>
</evidence>
<evidence type="ECO:0000256" key="1">
    <source>
        <dbReference type="ARBA" id="ARBA00004123"/>
    </source>
</evidence>
<dbReference type="PROSITE" id="PS51294">
    <property type="entry name" value="HTH_MYB"/>
    <property type="match status" value="1"/>
</dbReference>
<feature type="domain" description="HTH myb-type" evidence="7">
    <location>
        <begin position="9"/>
        <end position="65"/>
    </location>
</feature>
<evidence type="ECO:0000256" key="2">
    <source>
        <dbReference type="ARBA" id="ARBA00022737"/>
    </source>
</evidence>
<reference evidence="8" key="2">
    <citation type="journal article" date="2023" name="Plants (Basel)">
        <title>Annotation of the Turnera subulata (Passifloraceae) Draft Genome Reveals the S-Locus Evolved after the Divergence of Turneroideae from Passifloroideae in a Stepwise Manner.</title>
        <authorList>
            <person name="Henning P.M."/>
            <person name="Roalson E.H."/>
            <person name="Mir W."/>
            <person name="McCubbin A.G."/>
            <person name="Shore J.S."/>
        </authorList>
    </citation>
    <scope>NUCLEOTIDE SEQUENCE</scope>
    <source>
        <strain evidence="8">F60SS</strain>
    </source>
</reference>
<dbReference type="InterPro" id="IPR009057">
    <property type="entry name" value="Homeodomain-like_sf"/>
</dbReference>
<organism evidence="8 9">
    <name type="scientific">Turnera subulata</name>
    <dbReference type="NCBI Taxonomy" id="218843"/>
    <lineage>
        <taxon>Eukaryota</taxon>
        <taxon>Viridiplantae</taxon>
        <taxon>Streptophyta</taxon>
        <taxon>Embryophyta</taxon>
        <taxon>Tracheophyta</taxon>
        <taxon>Spermatophyta</taxon>
        <taxon>Magnoliopsida</taxon>
        <taxon>eudicotyledons</taxon>
        <taxon>Gunneridae</taxon>
        <taxon>Pentapetalae</taxon>
        <taxon>rosids</taxon>
        <taxon>fabids</taxon>
        <taxon>Malpighiales</taxon>
        <taxon>Passifloraceae</taxon>
        <taxon>Turnera</taxon>
    </lineage>
</organism>
<protein>
    <submittedName>
        <fullName evidence="8">Uncharacterized protein</fullName>
    </submittedName>
</protein>
<dbReference type="InterPro" id="IPR017930">
    <property type="entry name" value="Myb_dom"/>
</dbReference>
<keyword evidence="9" id="KW-1185">Reference proteome</keyword>
<accession>A0A9Q0FFG2</accession>
<dbReference type="AlphaFoldDB" id="A0A9Q0FFG2"/>
<dbReference type="PANTHER" id="PTHR10641:SF1387">
    <property type="entry name" value="OS08G0486300 PROTEIN"/>
    <property type="match status" value="1"/>
</dbReference>
<keyword evidence="3" id="KW-0238">DNA-binding</keyword>
<dbReference type="Proteomes" id="UP001141552">
    <property type="component" value="Unassembled WGS sequence"/>
</dbReference>
<dbReference type="GO" id="GO:0003677">
    <property type="term" value="F:DNA binding"/>
    <property type="evidence" value="ECO:0007669"/>
    <property type="project" value="UniProtKB-KW"/>
</dbReference>
<evidence type="ECO:0000313" key="9">
    <source>
        <dbReference type="Proteomes" id="UP001141552"/>
    </source>
</evidence>
<dbReference type="EMBL" id="JAKUCV010005907">
    <property type="protein sequence ID" value="KAJ4829387.1"/>
    <property type="molecule type" value="Genomic_DNA"/>
</dbReference>
<name>A0A9Q0FFG2_9ROSI</name>
<dbReference type="Pfam" id="PF00249">
    <property type="entry name" value="Myb_DNA-binding"/>
    <property type="match status" value="1"/>
</dbReference>
<evidence type="ECO:0000256" key="3">
    <source>
        <dbReference type="ARBA" id="ARBA00023125"/>
    </source>
</evidence>
<dbReference type="OrthoDB" id="2143914at2759"/>
<sequence length="288" mass="32079">MGRLPCCDSNNLKKGPWTQEEDEKLVDYIKNHGHTNWKTLPKLAGLNRCGKSCRLRWINYLRPDIKRGKFTEEEERLIINLHSVLGNKTDYNQLLDLSQLLGAAQFGNFTSPWDHTFLKLQADAAQLAKIQLLQNLLGILSATTTTPSGVDFTTTPHISPTEGPVNIGADTIHSEEPTQLIHGFTPQAPSDLRGSTDSWASYEGGIGQGGLDDIINNSLSSSWDIQTENPLPALVSDNSAVNRTENKTNPSHQQPTDSPTSPFFEAWEKLIDDEICCSSYWKDILQQY</sequence>
<keyword evidence="4" id="KW-0539">Nucleus</keyword>
<proteinExistence type="predicted"/>
<gene>
    <name evidence="8" type="ORF">Tsubulata_014530</name>
</gene>
<feature type="region of interest" description="Disordered" evidence="5">
    <location>
        <begin position="242"/>
        <end position="261"/>
    </location>
</feature>
<evidence type="ECO:0000256" key="5">
    <source>
        <dbReference type="SAM" id="MobiDB-lite"/>
    </source>
</evidence>
<evidence type="ECO:0000259" key="7">
    <source>
        <dbReference type="PROSITE" id="PS51294"/>
    </source>
</evidence>
<dbReference type="PROSITE" id="PS50090">
    <property type="entry name" value="MYB_LIKE"/>
    <property type="match status" value="1"/>
</dbReference>
<evidence type="ECO:0000256" key="4">
    <source>
        <dbReference type="ARBA" id="ARBA00023242"/>
    </source>
</evidence>
<dbReference type="SUPFAM" id="SSF46689">
    <property type="entry name" value="Homeodomain-like"/>
    <property type="match status" value="1"/>
</dbReference>
<dbReference type="PANTHER" id="PTHR10641">
    <property type="entry name" value="MYB FAMILY TRANSCRIPTION FACTOR"/>
    <property type="match status" value="1"/>
</dbReference>
<dbReference type="GO" id="GO:0005634">
    <property type="term" value="C:nucleus"/>
    <property type="evidence" value="ECO:0007669"/>
    <property type="project" value="UniProtKB-SubCell"/>
</dbReference>
<reference evidence="8" key="1">
    <citation type="submission" date="2022-02" db="EMBL/GenBank/DDBJ databases">
        <authorList>
            <person name="Henning P.M."/>
            <person name="McCubbin A.G."/>
            <person name="Shore J.S."/>
        </authorList>
    </citation>
    <scope>NUCLEOTIDE SEQUENCE</scope>
    <source>
        <strain evidence="8">F60SS</strain>
        <tissue evidence="8">Leaves</tissue>
    </source>
</reference>
<dbReference type="Gene3D" id="1.10.10.60">
    <property type="entry name" value="Homeodomain-like"/>
    <property type="match status" value="1"/>
</dbReference>
<dbReference type="InterPro" id="IPR015495">
    <property type="entry name" value="Myb_TF_plants"/>
</dbReference>
<feature type="domain" description="Myb-like" evidence="6">
    <location>
        <begin position="9"/>
        <end position="61"/>
    </location>
</feature>
<dbReference type="SMART" id="SM00717">
    <property type="entry name" value="SANT"/>
    <property type="match status" value="2"/>
</dbReference>
<dbReference type="CDD" id="cd00167">
    <property type="entry name" value="SANT"/>
    <property type="match status" value="1"/>
</dbReference>
<dbReference type="InterPro" id="IPR001005">
    <property type="entry name" value="SANT/Myb"/>
</dbReference>